<feature type="signal peptide" evidence="1">
    <location>
        <begin position="1"/>
        <end position="27"/>
    </location>
</feature>
<dbReference type="Proteomes" id="UP000185210">
    <property type="component" value="Unassembled WGS sequence"/>
</dbReference>
<evidence type="ECO:0000313" key="2">
    <source>
        <dbReference type="EMBL" id="SIC29099.1"/>
    </source>
</evidence>
<dbReference type="AlphaFoldDB" id="A0AB38D828"/>
<organism evidence="2 3">
    <name type="scientific">Mycobacteroides abscessus subsp. abscessus</name>
    <dbReference type="NCBI Taxonomy" id="1185650"/>
    <lineage>
        <taxon>Bacteria</taxon>
        <taxon>Bacillati</taxon>
        <taxon>Actinomycetota</taxon>
        <taxon>Actinomycetes</taxon>
        <taxon>Mycobacteriales</taxon>
        <taxon>Mycobacteriaceae</taxon>
        <taxon>Mycobacteroides</taxon>
        <taxon>Mycobacteroides abscessus</taxon>
    </lineage>
</organism>
<reference evidence="2 3" key="1">
    <citation type="submission" date="2016-11" db="EMBL/GenBank/DDBJ databases">
        <authorList>
            <consortium name="Pathogen Informatics"/>
        </authorList>
    </citation>
    <scope>NUCLEOTIDE SEQUENCE [LARGE SCALE GENOMIC DNA]</scope>
    <source>
        <strain evidence="2 3">104</strain>
    </source>
</reference>
<dbReference type="PROSITE" id="PS51257">
    <property type="entry name" value="PROKAR_LIPOPROTEIN"/>
    <property type="match status" value="1"/>
</dbReference>
<dbReference type="SUPFAM" id="SSF69322">
    <property type="entry name" value="Tricorn protease domain 2"/>
    <property type="match status" value="1"/>
</dbReference>
<accession>A0AB38D828</accession>
<dbReference type="EMBL" id="FSHM01000020">
    <property type="protein sequence ID" value="SIC29099.1"/>
    <property type="molecule type" value="Genomic_DNA"/>
</dbReference>
<name>A0AB38D828_9MYCO</name>
<comment type="caution">
    <text evidence="2">The sequence shown here is derived from an EMBL/GenBank/DDBJ whole genome shotgun (WGS) entry which is preliminary data.</text>
</comment>
<proteinExistence type="predicted"/>
<protein>
    <submittedName>
        <fullName evidence="2">Uncharacterized protein</fullName>
    </submittedName>
</protein>
<feature type="chain" id="PRO_5044309524" evidence="1">
    <location>
        <begin position="28"/>
        <end position="368"/>
    </location>
</feature>
<gene>
    <name evidence="2" type="ORF">SAMEA2070301_05715</name>
</gene>
<keyword evidence="1" id="KW-0732">Signal</keyword>
<evidence type="ECO:0000256" key="1">
    <source>
        <dbReference type="SAM" id="SignalP"/>
    </source>
</evidence>
<sequence>MRISLSRRKRRCAGVAALVSAVLMASGACTQQPEGAHRQAEVSGDVVVYRSKTELGIVHGTTVDVRAPADFSLVVDEPVLTSDGRYAFSRAGKSDLIVIDVRDGRTRTLPLPKPWARLVTGENSEVLWSQEEQIMALDLSQNTPQARIVRDMNASDGQGNPTGNVSLGGMGLVAARNNVFLLTGGEQQSQLFVSRQDQPIRLLGSIDSELPINTAWISPDRKNAAYSAPVRNCGHAAVTMVNLETGNKTTTAPQPNLDDQTRSDIFRLGWQPDGTLDIAYGTSLCTSTGSGLQSREASSIWSYTAGQWTQSQPGPVLQIVKLPDGRTADLVPAGQSNSGALYIVDQGQRAHIADNVQTIATPAGAETD</sequence>
<evidence type="ECO:0000313" key="3">
    <source>
        <dbReference type="Proteomes" id="UP000185210"/>
    </source>
</evidence>